<evidence type="ECO:0000256" key="10">
    <source>
        <dbReference type="RuleBase" id="RU003826"/>
    </source>
</evidence>
<dbReference type="GO" id="GO:0000287">
    <property type="term" value="F:magnesium ion binding"/>
    <property type="evidence" value="ECO:0007669"/>
    <property type="project" value="UniProtKB-UniRule"/>
</dbReference>
<name>A0A1G5FU96_9FIRM</name>
<feature type="domain" description="Thiamine phosphate synthase/TenI" evidence="12">
    <location>
        <begin position="11"/>
        <end position="191"/>
    </location>
</feature>
<feature type="binding site" evidence="9">
    <location>
        <begin position="138"/>
        <end position="140"/>
    </location>
    <ligand>
        <name>2-[(2R,5Z)-2-carboxy-4-methylthiazol-5(2H)-ylidene]ethyl phosphate</name>
        <dbReference type="ChEBI" id="CHEBI:62899"/>
    </ligand>
</feature>
<evidence type="ECO:0000256" key="3">
    <source>
        <dbReference type="ARBA" id="ARBA00022723"/>
    </source>
</evidence>
<accession>A0A1G5FU96</accession>
<keyword evidence="3 9" id="KW-0479">Metal-binding</keyword>
<dbReference type="FunFam" id="3.20.20.70:FF:000096">
    <property type="entry name" value="Thiamine-phosphate synthase"/>
    <property type="match status" value="1"/>
</dbReference>
<dbReference type="Proteomes" id="UP000198636">
    <property type="component" value="Unassembled WGS sequence"/>
</dbReference>
<sequence>MKDKKTVNYGLYLVTDRIALNGRLLIDSIEEAILGGVTLIQLREKNTSSLEFYEIALEVKKLVLKYELPLIINDRMDIALAVDADGIHLGQKDLPPRVARSILGDNKIIGVSAATIEEAKIAEKEGADYIGVGALFPTDTKENTRRVTLEEIKRIKESIAVPVVGIGGINEENIDAVKSTGIDGVAVVSAILSQNNIMESARSLRKRFA</sequence>
<feature type="binding site" evidence="9">
    <location>
        <position position="168"/>
    </location>
    <ligand>
        <name>2-[(2R,5Z)-2-carboxy-4-methylthiazol-5(2H)-ylidene]ethyl phosphate</name>
        <dbReference type="ChEBI" id="CHEBI:62899"/>
    </ligand>
</feature>
<dbReference type="PANTHER" id="PTHR20857:SF23">
    <property type="entry name" value="THIAMINE BIOSYNTHETIC BIFUNCTIONAL ENZYME"/>
    <property type="match status" value="1"/>
</dbReference>
<dbReference type="CDD" id="cd00564">
    <property type="entry name" value="TMP_TenI"/>
    <property type="match status" value="1"/>
</dbReference>
<comment type="function">
    <text evidence="9">Condenses 4-methyl-5-(beta-hydroxyethyl)thiazole monophosphate (THZ-P) and 2-methyl-4-amino-5-hydroxymethyl pyrimidine pyrophosphate (HMP-PP) to form thiamine monophosphate (TMP).</text>
</comment>
<dbReference type="EMBL" id="FMUS01000008">
    <property type="protein sequence ID" value="SCY42806.1"/>
    <property type="molecule type" value="Genomic_DNA"/>
</dbReference>
<evidence type="ECO:0000256" key="11">
    <source>
        <dbReference type="RuleBase" id="RU004253"/>
    </source>
</evidence>
<dbReference type="InterPro" id="IPR036206">
    <property type="entry name" value="ThiamineP_synth_sf"/>
</dbReference>
<evidence type="ECO:0000256" key="5">
    <source>
        <dbReference type="ARBA" id="ARBA00022977"/>
    </source>
</evidence>
<dbReference type="GO" id="GO:0004789">
    <property type="term" value="F:thiamine-phosphate diphosphorylase activity"/>
    <property type="evidence" value="ECO:0007669"/>
    <property type="project" value="UniProtKB-UniRule"/>
</dbReference>
<evidence type="ECO:0000256" key="9">
    <source>
        <dbReference type="HAMAP-Rule" id="MF_00097"/>
    </source>
</evidence>
<comment type="catalytic activity">
    <reaction evidence="7 9 10">
        <text>2-(2-carboxy-4-methylthiazol-5-yl)ethyl phosphate + 4-amino-2-methyl-5-(diphosphooxymethyl)pyrimidine + 2 H(+) = thiamine phosphate + CO2 + diphosphate</text>
        <dbReference type="Rhea" id="RHEA:47848"/>
        <dbReference type="ChEBI" id="CHEBI:15378"/>
        <dbReference type="ChEBI" id="CHEBI:16526"/>
        <dbReference type="ChEBI" id="CHEBI:33019"/>
        <dbReference type="ChEBI" id="CHEBI:37575"/>
        <dbReference type="ChEBI" id="CHEBI:57841"/>
        <dbReference type="ChEBI" id="CHEBI:62890"/>
        <dbReference type="EC" id="2.5.1.3"/>
    </reaction>
</comment>
<comment type="catalytic activity">
    <reaction evidence="6 9 10">
        <text>4-methyl-5-(2-phosphooxyethyl)-thiazole + 4-amino-2-methyl-5-(diphosphooxymethyl)pyrimidine + H(+) = thiamine phosphate + diphosphate</text>
        <dbReference type="Rhea" id="RHEA:22328"/>
        <dbReference type="ChEBI" id="CHEBI:15378"/>
        <dbReference type="ChEBI" id="CHEBI:33019"/>
        <dbReference type="ChEBI" id="CHEBI:37575"/>
        <dbReference type="ChEBI" id="CHEBI:57841"/>
        <dbReference type="ChEBI" id="CHEBI:58296"/>
        <dbReference type="EC" id="2.5.1.3"/>
    </reaction>
</comment>
<keyword evidence="5 9" id="KW-0784">Thiamine biosynthesis</keyword>
<keyword evidence="14" id="KW-1185">Reference proteome</keyword>
<evidence type="ECO:0000313" key="14">
    <source>
        <dbReference type="Proteomes" id="UP000198636"/>
    </source>
</evidence>
<evidence type="ECO:0000256" key="8">
    <source>
        <dbReference type="ARBA" id="ARBA00047883"/>
    </source>
</evidence>
<feature type="binding site" evidence="9">
    <location>
        <position position="74"/>
    </location>
    <ligand>
        <name>Mg(2+)</name>
        <dbReference type="ChEBI" id="CHEBI:18420"/>
    </ligand>
</feature>
<dbReference type="RefSeq" id="WP_091541791.1">
    <property type="nucleotide sequence ID" value="NZ_FMUS01000008.1"/>
</dbReference>
<comment type="similarity">
    <text evidence="9 10">Belongs to the thiamine-phosphate synthase family.</text>
</comment>
<protein>
    <recommendedName>
        <fullName evidence="9">Thiamine-phosphate synthase</fullName>
        <shortName evidence="9">TP synthase</shortName>
        <shortName evidence="9">TPS</shortName>
        <ecNumber evidence="9">2.5.1.3</ecNumber>
    </recommendedName>
    <alternativeName>
        <fullName evidence="9">Thiamine-phosphate pyrophosphorylase</fullName>
        <shortName evidence="9">TMP pyrophosphorylase</shortName>
        <shortName evidence="9">TMP-PPase</shortName>
    </alternativeName>
</protein>
<dbReference type="InterPro" id="IPR013785">
    <property type="entry name" value="Aldolase_TIM"/>
</dbReference>
<dbReference type="PANTHER" id="PTHR20857">
    <property type="entry name" value="THIAMINE-PHOSPHATE PYROPHOSPHORYLASE"/>
    <property type="match status" value="1"/>
</dbReference>
<dbReference type="GO" id="GO:0005737">
    <property type="term" value="C:cytoplasm"/>
    <property type="evidence" value="ECO:0007669"/>
    <property type="project" value="TreeGrafter"/>
</dbReference>
<feature type="binding site" evidence="9">
    <location>
        <begin position="41"/>
        <end position="45"/>
    </location>
    <ligand>
        <name>4-amino-2-methyl-5-(diphosphooxymethyl)pyrimidine</name>
        <dbReference type="ChEBI" id="CHEBI:57841"/>
    </ligand>
</feature>
<evidence type="ECO:0000256" key="2">
    <source>
        <dbReference type="ARBA" id="ARBA00022679"/>
    </source>
</evidence>
<proteinExistence type="inferred from homology"/>
<dbReference type="InterPro" id="IPR034291">
    <property type="entry name" value="TMP_synthase"/>
</dbReference>
<comment type="pathway">
    <text evidence="1 9 11">Cofactor biosynthesis; thiamine diphosphate biosynthesis; thiamine phosphate from 4-amino-2-methyl-5-diphosphomethylpyrimidine and 4-methyl-5-(2-phosphoethyl)-thiazole: step 1/1.</text>
</comment>
<feature type="binding site" evidence="9">
    <location>
        <position position="93"/>
    </location>
    <ligand>
        <name>Mg(2+)</name>
        <dbReference type="ChEBI" id="CHEBI:18420"/>
    </ligand>
</feature>
<evidence type="ECO:0000256" key="7">
    <source>
        <dbReference type="ARBA" id="ARBA00047851"/>
    </source>
</evidence>
<gene>
    <name evidence="9" type="primary">thiE</name>
    <name evidence="13" type="ORF">SAMN03080606_01491</name>
</gene>
<reference evidence="13 14" key="1">
    <citation type="submission" date="2016-10" db="EMBL/GenBank/DDBJ databases">
        <authorList>
            <person name="de Groot N.N."/>
        </authorList>
    </citation>
    <scope>NUCLEOTIDE SEQUENCE [LARGE SCALE GENOMIC DNA]</scope>
    <source>
        <strain evidence="13 14">DSM 18978</strain>
    </source>
</reference>
<evidence type="ECO:0000256" key="6">
    <source>
        <dbReference type="ARBA" id="ARBA00047334"/>
    </source>
</evidence>
<evidence type="ECO:0000259" key="12">
    <source>
        <dbReference type="Pfam" id="PF02581"/>
    </source>
</evidence>
<dbReference type="HAMAP" id="MF_00097">
    <property type="entry name" value="TMP_synthase"/>
    <property type="match status" value="1"/>
</dbReference>
<dbReference type="EC" id="2.5.1.3" evidence="9"/>
<organism evidence="13 14">
    <name type="scientific">Alkaliphilus peptidifermentans DSM 18978</name>
    <dbReference type="NCBI Taxonomy" id="1120976"/>
    <lineage>
        <taxon>Bacteria</taxon>
        <taxon>Bacillati</taxon>
        <taxon>Bacillota</taxon>
        <taxon>Clostridia</taxon>
        <taxon>Peptostreptococcales</taxon>
        <taxon>Natronincolaceae</taxon>
        <taxon>Alkaliphilus</taxon>
    </lineage>
</organism>
<evidence type="ECO:0000313" key="13">
    <source>
        <dbReference type="EMBL" id="SCY42806.1"/>
    </source>
</evidence>
<dbReference type="NCBIfam" id="TIGR00693">
    <property type="entry name" value="thiE"/>
    <property type="match status" value="1"/>
</dbReference>
<dbReference type="GO" id="GO:0009228">
    <property type="term" value="P:thiamine biosynthetic process"/>
    <property type="evidence" value="ECO:0007669"/>
    <property type="project" value="UniProtKB-KW"/>
</dbReference>
<dbReference type="InterPro" id="IPR022998">
    <property type="entry name" value="ThiamineP_synth_TenI"/>
</dbReference>
<dbReference type="AlphaFoldDB" id="A0A1G5FU96"/>
<feature type="binding site" evidence="9">
    <location>
        <position position="112"/>
    </location>
    <ligand>
        <name>4-amino-2-methyl-5-(diphosphooxymethyl)pyrimidine</name>
        <dbReference type="ChEBI" id="CHEBI:57841"/>
    </ligand>
</feature>
<dbReference type="GO" id="GO:0009229">
    <property type="term" value="P:thiamine diphosphate biosynthetic process"/>
    <property type="evidence" value="ECO:0007669"/>
    <property type="project" value="UniProtKB-UniRule"/>
</dbReference>
<comment type="cofactor">
    <cofactor evidence="9">
        <name>Mg(2+)</name>
        <dbReference type="ChEBI" id="CHEBI:18420"/>
    </cofactor>
    <text evidence="9">Binds 1 Mg(2+) ion per subunit.</text>
</comment>
<dbReference type="STRING" id="1120976.SAMN03080606_01491"/>
<evidence type="ECO:0000256" key="4">
    <source>
        <dbReference type="ARBA" id="ARBA00022842"/>
    </source>
</evidence>
<dbReference type="OrthoDB" id="9812206at2"/>
<dbReference type="SUPFAM" id="SSF51391">
    <property type="entry name" value="Thiamin phosphate synthase"/>
    <property type="match status" value="1"/>
</dbReference>
<dbReference type="Pfam" id="PF02581">
    <property type="entry name" value="TMP-TENI"/>
    <property type="match status" value="1"/>
</dbReference>
<dbReference type="UniPathway" id="UPA00060">
    <property type="reaction ID" value="UER00141"/>
</dbReference>
<feature type="binding site" evidence="9">
    <location>
        <begin position="188"/>
        <end position="189"/>
    </location>
    <ligand>
        <name>2-[(2R,5Z)-2-carboxy-4-methylthiazol-5(2H)-ylidene]ethyl phosphate</name>
        <dbReference type="ChEBI" id="CHEBI:62899"/>
    </ligand>
</feature>
<feature type="binding site" evidence="9">
    <location>
        <position position="73"/>
    </location>
    <ligand>
        <name>4-amino-2-methyl-5-(diphosphooxymethyl)pyrimidine</name>
        <dbReference type="ChEBI" id="CHEBI:57841"/>
    </ligand>
</feature>
<comment type="catalytic activity">
    <reaction evidence="8 9 10">
        <text>2-[(2R,5Z)-2-carboxy-4-methylthiazol-5(2H)-ylidene]ethyl phosphate + 4-amino-2-methyl-5-(diphosphooxymethyl)pyrimidine + 2 H(+) = thiamine phosphate + CO2 + diphosphate</text>
        <dbReference type="Rhea" id="RHEA:47844"/>
        <dbReference type="ChEBI" id="CHEBI:15378"/>
        <dbReference type="ChEBI" id="CHEBI:16526"/>
        <dbReference type="ChEBI" id="CHEBI:33019"/>
        <dbReference type="ChEBI" id="CHEBI:37575"/>
        <dbReference type="ChEBI" id="CHEBI:57841"/>
        <dbReference type="ChEBI" id="CHEBI:62899"/>
        <dbReference type="EC" id="2.5.1.3"/>
    </reaction>
</comment>
<evidence type="ECO:0000256" key="1">
    <source>
        <dbReference type="ARBA" id="ARBA00005165"/>
    </source>
</evidence>
<feature type="binding site" evidence="9">
    <location>
        <position position="141"/>
    </location>
    <ligand>
        <name>4-amino-2-methyl-5-(diphosphooxymethyl)pyrimidine</name>
        <dbReference type="ChEBI" id="CHEBI:57841"/>
    </ligand>
</feature>
<dbReference type="Gene3D" id="3.20.20.70">
    <property type="entry name" value="Aldolase class I"/>
    <property type="match status" value="1"/>
</dbReference>
<keyword evidence="4 9" id="KW-0460">Magnesium</keyword>
<keyword evidence="2 9" id="KW-0808">Transferase</keyword>